<dbReference type="EMBL" id="CP144374">
    <property type="protein sequence ID" value="XCH49051.1"/>
    <property type="molecule type" value="Genomic_DNA"/>
</dbReference>
<dbReference type="CDD" id="cd02440">
    <property type="entry name" value="AdoMet_MTases"/>
    <property type="match status" value="1"/>
</dbReference>
<evidence type="ECO:0000313" key="3">
    <source>
        <dbReference type="EMBL" id="XCH49051.1"/>
    </source>
</evidence>
<organism evidence="3">
    <name type="scientific">Thermodesulfovibrio obliviosus</name>
    <dbReference type="NCBI Taxonomy" id="3118332"/>
    <lineage>
        <taxon>Bacteria</taxon>
        <taxon>Pseudomonadati</taxon>
        <taxon>Nitrospirota</taxon>
        <taxon>Thermodesulfovibrionia</taxon>
        <taxon>Thermodesulfovibrionales</taxon>
        <taxon>Thermodesulfovibrionaceae</taxon>
        <taxon>Thermodesulfovibrio</taxon>
    </lineage>
</organism>
<reference evidence="3" key="1">
    <citation type="submission" date="2024-01" db="EMBL/GenBank/DDBJ databases">
        <title>The first autotrophic representatives of the genus Thermodesulfovibrio.</title>
        <authorList>
            <person name="Maltseva A.I."/>
            <person name="Elcheninov A.G."/>
            <person name="Kublanov I.V."/>
            <person name="Lebedinsky A.V."/>
            <person name="Frolov E.N."/>
        </authorList>
    </citation>
    <scope>NUCLEOTIDE SEQUENCE</scope>
    <source>
        <strain evidence="3">3462-1</strain>
    </source>
</reference>
<proteinExistence type="predicted"/>
<dbReference type="AlphaFoldDB" id="A0AAU8H2Z0"/>
<dbReference type="GO" id="GO:0032259">
    <property type="term" value="P:methylation"/>
    <property type="evidence" value="ECO:0007669"/>
    <property type="project" value="UniProtKB-KW"/>
</dbReference>
<evidence type="ECO:0000256" key="1">
    <source>
        <dbReference type="SAM" id="Phobius"/>
    </source>
</evidence>
<protein>
    <submittedName>
        <fullName evidence="3">Class I SAM-dependent methyltransferase</fullName>
        <ecNumber evidence="3">2.1.-.-</ecNumber>
    </submittedName>
</protein>
<dbReference type="EC" id="2.1.-.-" evidence="3"/>
<dbReference type="RefSeq" id="WP_353686688.1">
    <property type="nucleotide sequence ID" value="NZ_CP144374.1"/>
</dbReference>
<dbReference type="Pfam" id="PF08241">
    <property type="entry name" value="Methyltransf_11"/>
    <property type="match status" value="1"/>
</dbReference>
<name>A0AAU8H2Z0_9BACT</name>
<sequence length="271" mass="31611">MDNVLLNKEYRRYVGPVEFYDIVSGLQFIILFLLGLREEHFLLDIGCGSLRGGKLLIPYLLPNRYYGIEPNEWLIKEGINNEIGNDMINIKKPSFSKVSDFTLSVFNLKFDFILAQSIFSHAAPTQIRKCLSEAKKVMKPTSLFVATFMEGNDDYKGNKWVYPGCVTYTLNTIYKMCGEYGLNCKKIDYPHPNGQTWIVIHFPENESSILSILYKDKLKEIFNMKALEDSLHTCKERLSRLESHPYVKVGLKIRRFFLKFKQHFDKIYNKK</sequence>
<keyword evidence="3" id="KW-0489">Methyltransferase</keyword>
<dbReference type="InterPro" id="IPR013216">
    <property type="entry name" value="Methyltransf_11"/>
</dbReference>
<dbReference type="InterPro" id="IPR029063">
    <property type="entry name" value="SAM-dependent_MTases_sf"/>
</dbReference>
<keyword evidence="1" id="KW-0472">Membrane</keyword>
<feature type="transmembrane region" description="Helical" evidence="1">
    <location>
        <begin position="19"/>
        <end position="36"/>
    </location>
</feature>
<accession>A0AAU8H2Z0</accession>
<evidence type="ECO:0000259" key="2">
    <source>
        <dbReference type="Pfam" id="PF08241"/>
    </source>
</evidence>
<dbReference type="Gene3D" id="3.40.50.150">
    <property type="entry name" value="Vaccinia Virus protein VP39"/>
    <property type="match status" value="1"/>
</dbReference>
<feature type="domain" description="Methyltransferase type 11" evidence="2">
    <location>
        <begin position="43"/>
        <end position="145"/>
    </location>
</feature>
<gene>
    <name evidence="3" type="ORF">V4D31_02560</name>
</gene>
<dbReference type="SUPFAM" id="SSF53335">
    <property type="entry name" value="S-adenosyl-L-methionine-dependent methyltransferases"/>
    <property type="match status" value="1"/>
</dbReference>
<keyword evidence="3" id="KW-0808">Transferase</keyword>
<keyword evidence="1" id="KW-0812">Transmembrane</keyword>
<keyword evidence="1" id="KW-1133">Transmembrane helix</keyword>
<dbReference type="KEGG" id="tob:V4D31_02560"/>
<dbReference type="GO" id="GO:0008757">
    <property type="term" value="F:S-adenosylmethionine-dependent methyltransferase activity"/>
    <property type="evidence" value="ECO:0007669"/>
    <property type="project" value="InterPro"/>
</dbReference>